<proteinExistence type="predicted"/>
<protein>
    <submittedName>
        <fullName evidence="2">(salmon louse) hypothetical protein</fullName>
    </submittedName>
</protein>
<evidence type="ECO:0000313" key="2">
    <source>
        <dbReference type="EMBL" id="CAF2741560.1"/>
    </source>
</evidence>
<evidence type="ECO:0000313" key="3">
    <source>
        <dbReference type="Proteomes" id="UP000675881"/>
    </source>
</evidence>
<organism evidence="2 3">
    <name type="scientific">Lepeophtheirus salmonis</name>
    <name type="common">Salmon louse</name>
    <name type="synonym">Caligus salmonis</name>
    <dbReference type="NCBI Taxonomy" id="72036"/>
    <lineage>
        <taxon>Eukaryota</taxon>
        <taxon>Metazoa</taxon>
        <taxon>Ecdysozoa</taxon>
        <taxon>Arthropoda</taxon>
        <taxon>Crustacea</taxon>
        <taxon>Multicrustacea</taxon>
        <taxon>Hexanauplia</taxon>
        <taxon>Copepoda</taxon>
        <taxon>Siphonostomatoida</taxon>
        <taxon>Caligidae</taxon>
        <taxon>Lepeophtheirus</taxon>
    </lineage>
</organism>
<dbReference type="SUPFAM" id="SSF81321">
    <property type="entry name" value="Family A G protein-coupled receptor-like"/>
    <property type="match status" value="1"/>
</dbReference>
<accession>A0A817F9K9</accession>
<dbReference type="AlphaFoldDB" id="A0A817F9K9"/>
<dbReference type="Proteomes" id="UP000675881">
    <property type="component" value="Unassembled WGS sequence"/>
</dbReference>
<keyword evidence="1" id="KW-0472">Membrane</keyword>
<comment type="caution">
    <text evidence="2">The sequence shown here is derived from an EMBL/GenBank/DDBJ whole genome shotgun (WGS) entry which is preliminary data.</text>
</comment>
<sequence>MKTTHRAMVDRQRLGVQINQSQQLSKDEAQMSKNSSYHRCCICLLSKLEIIPDLYEVLTCLTKRGQCPSTPFIDGIIHLSHFFLAVNSSINFIIYIFRGSKFRKVFAQKFYRNKNSSSFEVRPSTVRTNIFDERVSNNPHSNPSSLHALSTQTFSSSKNVAKTPNNTTTSVYKNRSRNGKAYFTEVMRQTYV</sequence>
<dbReference type="Gene3D" id="1.20.1070.10">
    <property type="entry name" value="Rhodopsin 7-helix transmembrane proteins"/>
    <property type="match status" value="1"/>
</dbReference>
<dbReference type="EMBL" id="CAJNVT010000012">
    <property type="protein sequence ID" value="CAF2741560.1"/>
    <property type="molecule type" value="Genomic_DNA"/>
</dbReference>
<gene>
    <name evidence="2" type="ORF">LSAA_71</name>
</gene>
<feature type="transmembrane region" description="Helical" evidence="1">
    <location>
        <begin position="76"/>
        <end position="97"/>
    </location>
</feature>
<keyword evidence="3" id="KW-1185">Reference proteome</keyword>
<reference evidence="2" key="1">
    <citation type="submission" date="2021-02" db="EMBL/GenBank/DDBJ databases">
        <authorList>
            <person name="Bekaert M."/>
        </authorList>
    </citation>
    <scope>NUCLEOTIDE SEQUENCE</scope>
    <source>
        <strain evidence="2">IoA-00</strain>
    </source>
</reference>
<evidence type="ECO:0000256" key="1">
    <source>
        <dbReference type="SAM" id="Phobius"/>
    </source>
</evidence>
<name>A0A817F9K9_LEPSM</name>
<keyword evidence="1" id="KW-0812">Transmembrane</keyword>
<keyword evidence="1" id="KW-1133">Transmembrane helix</keyword>